<keyword evidence="2 6" id="KW-0547">Nucleotide-binding</keyword>
<evidence type="ECO:0000313" key="12">
    <source>
        <dbReference type="Proteomes" id="UP000285376"/>
    </source>
</evidence>
<dbReference type="PIRSF" id="PIRSF001529">
    <property type="entry name" value="Ser-tRNA-synth_IIa"/>
    <property type="match status" value="1"/>
</dbReference>
<feature type="binding site" evidence="6 7">
    <location>
        <position position="299"/>
    </location>
    <ligand>
        <name>L-serine</name>
        <dbReference type="ChEBI" id="CHEBI:33384"/>
    </ligand>
</feature>
<dbReference type="Pfam" id="PF02403">
    <property type="entry name" value="Seryl_tRNA_N"/>
    <property type="match status" value="1"/>
</dbReference>
<gene>
    <name evidence="6" type="primary">serS</name>
    <name evidence="11" type="ORF">D1832_05770</name>
</gene>
<feature type="binding site" evidence="7">
    <location>
        <position position="395"/>
    </location>
    <ligand>
        <name>L-serine</name>
        <dbReference type="ChEBI" id="CHEBI:33384"/>
    </ligand>
</feature>
<dbReference type="CDD" id="cd00770">
    <property type="entry name" value="SerRS_core"/>
    <property type="match status" value="1"/>
</dbReference>
<dbReference type="Pfam" id="PF00587">
    <property type="entry name" value="tRNA-synt_2b"/>
    <property type="match status" value="1"/>
</dbReference>
<evidence type="ECO:0000256" key="7">
    <source>
        <dbReference type="PIRSR" id="PIRSR001529-1"/>
    </source>
</evidence>
<comment type="subcellular location">
    <subcellularLocation>
        <location evidence="6">Cytoplasm</location>
    </subcellularLocation>
</comment>
<feature type="binding site" evidence="6">
    <location>
        <begin position="246"/>
        <end position="248"/>
    </location>
    <ligand>
        <name>L-serine</name>
        <dbReference type="ChEBI" id="CHEBI:33384"/>
    </ligand>
</feature>
<evidence type="ECO:0000256" key="1">
    <source>
        <dbReference type="ARBA" id="ARBA00022598"/>
    </source>
</evidence>
<dbReference type="EC" id="6.1.1.11" evidence="6"/>
<dbReference type="SUPFAM" id="SSF46589">
    <property type="entry name" value="tRNA-binding arm"/>
    <property type="match status" value="1"/>
</dbReference>
<comment type="caution">
    <text evidence="11">The sequence shown here is derived from an EMBL/GenBank/DDBJ whole genome shotgun (WGS) entry which is preliminary data.</text>
</comment>
<feature type="binding site" evidence="6 8">
    <location>
        <begin position="363"/>
        <end position="366"/>
    </location>
    <ligand>
        <name>ATP</name>
        <dbReference type="ChEBI" id="CHEBI:30616"/>
    </ligand>
</feature>
<dbReference type="PANTHER" id="PTHR11778">
    <property type="entry name" value="SERYL-TRNA SYNTHETASE"/>
    <property type="match status" value="1"/>
</dbReference>
<dbReference type="InterPro" id="IPR002314">
    <property type="entry name" value="aa-tRNA-synt_IIb"/>
</dbReference>
<comment type="similarity">
    <text evidence="6">Belongs to the class-II aminoacyl-tRNA synthetase family. Type-1 seryl-tRNA synthetase subfamily.</text>
</comment>
<feature type="binding site" evidence="7">
    <location>
        <position position="276"/>
    </location>
    <ligand>
        <name>L-serine</name>
        <dbReference type="ChEBI" id="CHEBI:33384"/>
    </ligand>
</feature>
<evidence type="ECO:0000256" key="2">
    <source>
        <dbReference type="ARBA" id="ARBA00022741"/>
    </source>
</evidence>
<keyword evidence="3 6" id="KW-0067">ATP-binding</keyword>
<comment type="catalytic activity">
    <reaction evidence="6">
        <text>tRNA(Ser) + L-serine + ATP = L-seryl-tRNA(Ser) + AMP + diphosphate + H(+)</text>
        <dbReference type="Rhea" id="RHEA:12292"/>
        <dbReference type="Rhea" id="RHEA-COMP:9669"/>
        <dbReference type="Rhea" id="RHEA-COMP:9703"/>
        <dbReference type="ChEBI" id="CHEBI:15378"/>
        <dbReference type="ChEBI" id="CHEBI:30616"/>
        <dbReference type="ChEBI" id="CHEBI:33019"/>
        <dbReference type="ChEBI" id="CHEBI:33384"/>
        <dbReference type="ChEBI" id="CHEBI:78442"/>
        <dbReference type="ChEBI" id="CHEBI:78533"/>
        <dbReference type="ChEBI" id="CHEBI:456215"/>
        <dbReference type="EC" id="6.1.1.11"/>
    </reaction>
</comment>
<organism evidence="11 12">
    <name type="scientific">Dermacoccus abyssi</name>
    <dbReference type="NCBI Taxonomy" id="322596"/>
    <lineage>
        <taxon>Bacteria</taxon>
        <taxon>Bacillati</taxon>
        <taxon>Actinomycetota</taxon>
        <taxon>Actinomycetes</taxon>
        <taxon>Micrococcales</taxon>
        <taxon>Dermacoccaceae</taxon>
        <taxon>Dermacoccus</taxon>
    </lineage>
</organism>
<dbReference type="PROSITE" id="PS50862">
    <property type="entry name" value="AA_TRNA_LIGASE_II"/>
    <property type="match status" value="1"/>
</dbReference>
<dbReference type="EMBL" id="QWLM01000004">
    <property type="protein sequence ID" value="RHW46730.1"/>
    <property type="molecule type" value="Genomic_DNA"/>
</dbReference>
<feature type="binding site" evidence="8">
    <location>
        <begin position="292"/>
        <end position="295"/>
    </location>
    <ligand>
        <name>ATP</name>
        <dbReference type="ChEBI" id="CHEBI:30616"/>
    </ligand>
</feature>
<comment type="function">
    <text evidence="6">Catalyzes the attachment of serine to tRNA(Ser). Is also able to aminoacylate tRNA(Sec) with serine, to form the misacylated tRNA L-seryl-tRNA(Sec), which will be further converted into selenocysteinyl-tRNA(Sec).</text>
</comment>
<protein>
    <recommendedName>
        <fullName evidence="6">Serine--tRNA ligase</fullName>
        <ecNumber evidence="6">6.1.1.11</ecNumber>
    </recommendedName>
    <alternativeName>
        <fullName evidence="6">Seryl-tRNA synthetase</fullName>
        <shortName evidence="6">SerRS</shortName>
    </alternativeName>
    <alternativeName>
        <fullName evidence="6">Seryl-tRNA(Ser/Sec) synthetase</fullName>
    </alternativeName>
</protein>
<evidence type="ECO:0000256" key="4">
    <source>
        <dbReference type="ARBA" id="ARBA00022917"/>
    </source>
</evidence>
<dbReference type="HAMAP" id="MF_00176">
    <property type="entry name" value="Ser_tRNA_synth_type1"/>
    <property type="match status" value="1"/>
</dbReference>
<dbReference type="InterPro" id="IPR015866">
    <property type="entry name" value="Ser-tRNA-synth_1_N"/>
</dbReference>
<dbReference type="GO" id="GO:0006434">
    <property type="term" value="P:seryl-tRNA aminoacylation"/>
    <property type="evidence" value="ECO:0007669"/>
    <property type="project" value="UniProtKB-UniRule"/>
</dbReference>
<comment type="pathway">
    <text evidence="6">Aminoacyl-tRNA biosynthesis; selenocysteinyl-tRNA(Sec) biosynthesis; L-seryl-tRNA(Sec) from L-serine and tRNA(Sec): step 1/1.</text>
</comment>
<dbReference type="InterPro" id="IPR042103">
    <property type="entry name" value="SerRS_1_N_sf"/>
</dbReference>
<name>A0A417Z7X9_9MICO</name>
<dbReference type="NCBIfam" id="TIGR00414">
    <property type="entry name" value="serS"/>
    <property type="match status" value="1"/>
</dbReference>
<comment type="domain">
    <text evidence="6">Consists of two distinct domains, a catalytic core and a N-terminal extension that is involved in tRNA binding.</text>
</comment>
<dbReference type="AlphaFoldDB" id="A0A417Z7X9"/>
<dbReference type="Gene3D" id="1.10.287.40">
    <property type="entry name" value="Serine-tRNA synthetase, tRNA binding domain"/>
    <property type="match status" value="1"/>
</dbReference>
<dbReference type="Gene3D" id="3.30.930.10">
    <property type="entry name" value="Bira Bifunctional Protein, Domain 2"/>
    <property type="match status" value="1"/>
</dbReference>
<feature type="coiled-coil region" evidence="9">
    <location>
        <begin position="78"/>
        <end position="119"/>
    </location>
</feature>
<keyword evidence="4 6" id="KW-0648">Protein biosynthesis</keyword>
<keyword evidence="1 6" id="KW-0436">Ligase</keyword>
<accession>A0A417Z7X9</accession>
<feature type="binding site" evidence="6 8">
    <location>
        <begin position="276"/>
        <end position="278"/>
    </location>
    <ligand>
        <name>ATP</name>
        <dbReference type="ChEBI" id="CHEBI:30616"/>
    </ligand>
</feature>
<dbReference type="Proteomes" id="UP000285376">
    <property type="component" value="Unassembled WGS sequence"/>
</dbReference>
<comment type="subunit">
    <text evidence="6">Homodimer. The tRNA molecule binds across the dimer.</text>
</comment>
<dbReference type="InterPro" id="IPR010978">
    <property type="entry name" value="tRNA-bd_arm"/>
</dbReference>
<sequence length="438" mass="48109">MIDIKLLRENPDAVRASQRARGADESVVDQILELDATRRSSLGEFEKVRAEQKQVSKSVGAAMGALNKAKKSGDDAEVARLQADADKAREDATALSTRVKELEATADEAGAKFDELMRTVPNVVLDGVPAGGEDDFVTVKTVGEPVQFDFEPKDHLEIGEKVGAIDMERGTKVSGSRFYFLKGVGARLELALLQMALDQAIANGFTPMITPTLVRPETMQGTGFDVKHDAEIYRVQEEDDLYLVGTSEVALAGYHANEIIDVTEPVRYAGWSSCYRREAGSYGKDTRGIIRVHQFNKVEMFTYCKVEDAEAEHAKMLAWEEEMLAKCELSYRVIDTAAGDLGTSAARKFDCEAWVPTQGTYRELTSTSNCTTFQARRLNVRERGEGATRAVATLNGTLATTRWLVAILETHQQADGSVRVPEALRKYMGGLEVLPVIA</sequence>
<feature type="site" description="Important for serine binding" evidence="7">
    <location>
        <position position="397"/>
    </location>
</feature>
<dbReference type="PRINTS" id="PR00981">
    <property type="entry name" value="TRNASYNTHSER"/>
</dbReference>
<comment type="catalytic activity">
    <reaction evidence="6">
        <text>tRNA(Sec) + L-serine + ATP = L-seryl-tRNA(Sec) + AMP + diphosphate + H(+)</text>
        <dbReference type="Rhea" id="RHEA:42580"/>
        <dbReference type="Rhea" id="RHEA-COMP:9742"/>
        <dbReference type="Rhea" id="RHEA-COMP:10128"/>
        <dbReference type="ChEBI" id="CHEBI:15378"/>
        <dbReference type="ChEBI" id="CHEBI:30616"/>
        <dbReference type="ChEBI" id="CHEBI:33019"/>
        <dbReference type="ChEBI" id="CHEBI:33384"/>
        <dbReference type="ChEBI" id="CHEBI:78442"/>
        <dbReference type="ChEBI" id="CHEBI:78533"/>
        <dbReference type="ChEBI" id="CHEBI:456215"/>
        <dbReference type="EC" id="6.1.1.11"/>
    </reaction>
</comment>
<dbReference type="InterPro" id="IPR045864">
    <property type="entry name" value="aa-tRNA-synth_II/BPL/LPL"/>
</dbReference>
<dbReference type="InterPro" id="IPR006195">
    <property type="entry name" value="aa-tRNA-synth_II"/>
</dbReference>
<evidence type="ECO:0000259" key="10">
    <source>
        <dbReference type="PROSITE" id="PS50862"/>
    </source>
</evidence>
<evidence type="ECO:0000313" key="11">
    <source>
        <dbReference type="EMBL" id="RHW46730.1"/>
    </source>
</evidence>
<dbReference type="InterPro" id="IPR033729">
    <property type="entry name" value="SerRS_core"/>
</dbReference>
<feature type="binding site" evidence="7">
    <location>
        <position position="246"/>
    </location>
    <ligand>
        <name>L-serine</name>
        <dbReference type="ChEBI" id="CHEBI:33384"/>
    </ligand>
</feature>
<feature type="binding site" evidence="6">
    <location>
        <position position="397"/>
    </location>
    <ligand>
        <name>L-serine</name>
        <dbReference type="ChEBI" id="CHEBI:33384"/>
    </ligand>
</feature>
<evidence type="ECO:0000256" key="9">
    <source>
        <dbReference type="SAM" id="Coils"/>
    </source>
</evidence>
<dbReference type="GO" id="GO:0005524">
    <property type="term" value="F:ATP binding"/>
    <property type="evidence" value="ECO:0007669"/>
    <property type="project" value="UniProtKB-UniRule"/>
</dbReference>
<evidence type="ECO:0000256" key="5">
    <source>
        <dbReference type="ARBA" id="ARBA00023146"/>
    </source>
</evidence>
<dbReference type="GO" id="GO:0005737">
    <property type="term" value="C:cytoplasm"/>
    <property type="evidence" value="ECO:0007669"/>
    <property type="project" value="UniProtKB-SubCell"/>
</dbReference>
<dbReference type="SUPFAM" id="SSF55681">
    <property type="entry name" value="Class II aaRS and biotin synthetases"/>
    <property type="match status" value="1"/>
</dbReference>
<dbReference type="GO" id="GO:0004828">
    <property type="term" value="F:serine-tRNA ligase activity"/>
    <property type="evidence" value="ECO:0007669"/>
    <property type="project" value="UniProtKB-UniRule"/>
</dbReference>
<dbReference type="GO" id="GO:0016260">
    <property type="term" value="P:selenocysteine biosynthetic process"/>
    <property type="evidence" value="ECO:0007669"/>
    <property type="project" value="UniProtKB-UniRule"/>
</dbReference>
<keyword evidence="5 6" id="KW-0030">Aminoacyl-tRNA synthetase</keyword>
<reference evidence="11 12" key="1">
    <citation type="submission" date="2018-08" db="EMBL/GenBank/DDBJ databases">
        <title>Whole genome sequence analysis of Dermacoccus abyssi bacteria isolated from Deep Mariana trench Micromonospora spp reveals genes involved in the environmental adaptation and production of secondary metabolites.</title>
        <authorList>
            <person name="Abdel-Mageed W.M."/>
            <person name="Lehri B."/>
            <person name="Nouioui I."/>
            <person name="Goodfellow I."/>
            <person name="Jaspars M."/>
            <person name="Karlyshev A."/>
        </authorList>
    </citation>
    <scope>NUCLEOTIDE SEQUENCE [LARGE SCALE GENOMIC DNA]</scope>
    <source>
        <strain evidence="11 12">MT1.1</strain>
    </source>
</reference>
<keyword evidence="6" id="KW-0963">Cytoplasm</keyword>
<evidence type="ECO:0000256" key="8">
    <source>
        <dbReference type="PIRSR" id="PIRSR001529-2"/>
    </source>
</evidence>
<feature type="domain" description="Aminoacyl-transfer RNA synthetases class-II family profile" evidence="10">
    <location>
        <begin position="154"/>
        <end position="421"/>
    </location>
</feature>
<dbReference type="InterPro" id="IPR002317">
    <property type="entry name" value="Ser-tRNA-ligase_type_1"/>
</dbReference>
<keyword evidence="9" id="KW-0175">Coiled coil</keyword>
<dbReference type="RefSeq" id="WP_118913000.1">
    <property type="nucleotide sequence ID" value="NZ_QWLM01000004.1"/>
</dbReference>
<proteinExistence type="inferred from homology"/>
<evidence type="ECO:0000256" key="3">
    <source>
        <dbReference type="ARBA" id="ARBA00022840"/>
    </source>
</evidence>
<evidence type="ECO:0000256" key="6">
    <source>
        <dbReference type="HAMAP-Rule" id="MF_00176"/>
    </source>
</evidence>
<feature type="binding site" evidence="6">
    <location>
        <position position="292"/>
    </location>
    <ligand>
        <name>ATP</name>
        <dbReference type="ChEBI" id="CHEBI:30616"/>
    </ligand>
</feature>
<dbReference type="UniPathway" id="UPA00906">
    <property type="reaction ID" value="UER00895"/>
</dbReference>